<dbReference type="GO" id="GO:0045893">
    <property type="term" value="P:positive regulation of DNA-templated transcription"/>
    <property type="evidence" value="ECO:0007669"/>
    <property type="project" value="TreeGrafter"/>
</dbReference>
<evidence type="ECO:0000313" key="2">
    <source>
        <dbReference type="Proteomes" id="UP001177140"/>
    </source>
</evidence>
<protein>
    <submittedName>
        <fullName evidence="1">Uncharacterized protein</fullName>
    </submittedName>
</protein>
<dbReference type="PANTHER" id="PTHR33873">
    <property type="entry name" value="TRANSCRIPTION FACTOR VOZ1"/>
    <property type="match status" value="1"/>
</dbReference>
<dbReference type="AlphaFoldDB" id="A0AA41VBJ3"/>
<dbReference type="Proteomes" id="UP001177140">
    <property type="component" value="Unassembled WGS sequence"/>
</dbReference>
<comment type="caution">
    <text evidence="1">The sequence shown here is derived from an EMBL/GenBank/DDBJ whole genome shotgun (WGS) entry which is preliminary data.</text>
</comment>
<dbReference type="InterPro" id="IPR039277">
    <property type="entry name" value="VOZ1/VOZ2"/>
</dbReference>
<dbReference type="PANTHER" id="PTHR33873:SF15">
    <property type="entry name" value="TRANSCRIPTION FACTOR VOZ2"/>
    <property type="match status" value="1"/>
</dbReference>
<accession>A0AA41VBJ3</accession>
<sequence>MSPVVRPSVDLKDGPLLAALKLKAKVHGKDVGIPDCEGDVTTKCPWKTPELFDYSLGDGETIREWLFFDKPQRAFESGTRKRRSLPDYTGWGWHESRKQQMKEFDGLKRSYPQQMEGFRVRDKQL</sequence>
<dbReference type="GO" id="GO:0005634">
    <property type="term" value="C:nucleus"/>
    <property type="evidence" value="ECO:0007669"/>
    <property type="project" value="TreeGrafter"/>
</dbReference>
<organism evidence="1 2">
    <name type="scientific">Papaver nudicaule</name>
    <name type="common">Iceland poppy</name>
    <dbReference type="NCBI Taxonomy" id="74823"/>
    <lineage>
        <taxon>Eukaryota</taxon>
        <taxon>Viridiplantae</taxon>
        <taxon>Streptophyta</taxon>
        <taxon>Embryophyta</taxon>
        <taxon>Tracheophyta</taxon>
        <taxon>Spermatophyta</taxon>
        <taxon>Magnoliopsida</taxon>
        <taxon>Ranunculales</taxon>
        <taxon>Papaveraceae</taxon>
        <taxon>Papaveroideae</taxon>
        <taxon>Papaver</taxon>
    </lineage>
</organism>
<gene>
    <name evidence="1" type="ORF">MKW94_017455</name>
</gene>
<evidence type="ECO:0000313" key="1">
    <source>
        <dbReference type="EMBL" id="MCL7033978.1"/>
    </source>
</evidence>
<name>A0AA41VBJ3_PAPNU</name>
<keyword evidence="2" id="KW-1185">Reference proteome</keyword>
<dbReference type="EMBL" id="JAJJMA010140675">
    <property type="protein sequence ID" value="MCL7033978.1"/>
    <property type="molecule type" value="Genomic_DNA"/>
</dbReference>
<dbReference type="GO" id="GO:0043565">
    <property type="term" value="F:sequence-specific DNA binding"/>
    <property type="evidence" value="ECO:0007669"/>
    <property type="project" value="TreeGrafter"/>
</dbReference>
<dbReference type="GO" id="GO:0048578">
    <property type="term" value="P:positive regulation of long-day photoperiodism, flowering"/>
    <property type="evidence" value="ECO:0007669"/>
    <property type="project" value="InterPro"/>
</dbReference>
<reference evidence="1" key="1">
    <citation type="submission" date="2022-03" db="EMBL/GenBank/DDBJ databases">
        <title>A functionally conserved STORR gene fusion in Papaver species that diverged 16.8 million years ago.</title>
        <authorList>
            <person name="Catania T."/>
        </authorList>
    </citation>
    <scope>NUCLEOTIDE SEQUENCE</scope>
    <source>
        <strain evidence="1">S-191538</strain>
    </source>
</reference>
<proteinExistence type="predicted"/>